<dbReference type="GO" id="GO:0006047">
    <property type="term" value="P:UDP-N-acetylglucosamine metabolic process"/>
    <property type="evidence" value="ECO:0007669"/>
    <property type="project" value="InterPro"/>
</dbReference>
<dbReference type="RefSeq" id="WP_055438295.1">
    <property type="nucleotide sequence ID" value="NZ_CYHB01000001.1"/>
</dbReference>
<dbReference type="CDD" id="cd03786">
    <property type="entry name" value="GTB_UDP-GlcNAc_2-Epimerase"/>
    <property type="match status" value="1"/>
</dbReference>
<name>A0A0K6GY35_9GAMM</name>
<dbReference type="Pfam" id="PF02350">
    <property type="entry name" value="Epimerase_2"/>
    <property type="match status" value="1"/>
</dbReference>
<feature type="domain" description="UDP-N-acetylglucosamine 2-epimerase" evidence="1">
    <location>
        <begin position="23"/>
        <end position="369"/>
    </location>
</feature>
<reference evidence="3" key="1">
    <citation type="submission" date="2015-08" db="EMBL/GenBank/DDBJ databases">
        <authorList>
            <person name="Varghese N."/>
        </authorList>
    </citation>
    <scope>NUCLEOTIDE SEQUENCE [LARGE SCALE GENOMIC DNA]</scope>
    <source>
        <strain evidence="3">DSM 27808</strain>
    </source>
</reference>
<protein>
    <submittedName>
        <fullName evidence="2">UDP-N-acetyl-D-glucosamine 2-epimerase, UDP-hydrolysing</fullName>
    </submittedName>
</protein>
<dbReference type="Proteomes" id="UP000182598">
    <property type="component" value="Unassembled WGS sequence"/>
</dbReference>
<dbReference type="OrthoDB" id="9803238at2"/>
<dbReference type="InterPro" id="IPR020004">
    <property type="entry name" value="UDP-GlcNAc_Epase"/>
</dbReference>
<organism evidence="2 3">
    <name type="scientific">Pseudidiomarina woesei</name>
    <dbReference type="NCBI Taxonomy" id="1381080"/>
    <lineage>
        <taxon>Bacteria</taxon>
        <taxon>Pseudomonadati</taxon>
        <taxon>Pseudomonadota</taxon>
        <taxon>Gammaproteobacteria</taxon>
        <taxon>Alteromonadales</taxon>
        <taxon>Idiomarinaceae</taxon>
        <taxon>Pseudidiomarina</taxon>
    </lineage>
</organism>
<dbReference type="InterPro" id="IPR003331">
    <property type="entry name" value="UDP_GlcNAc_Epimerase_2_dom"/>
</dbReference>
<dbReference type="Gene3D" id="3.40.50.2000">
    <property type="entry name" value="Glycogen Phosphorylase B"/>
    <property type="match status" value="2"/>
</dbReference>
<evidence type="ECO:0000313" key="2">
    <source>
        <dbReference type="EMBL" id="CUA83490.1"/>
    </source>
</evidence>
<dbReference type="PANTHER" id="PTHR43174">
    <property type="entry name" value="UDP-N-ACETYLGLUCOSAMINE 2-EPIMERASE"/>
    <property type="match status" value="1"/>
</dbReference>
<dbReference type="SUPFAM" id="SSF53756">
    <property type="entry name" value="UDP-Glycosyltransferase/glycogen phosphorylase"/>
    <property type="match status" value="1"/>
</dbReference>
<proteinExistence type="predicted"/>
<dbReference type="AlphaFoldDB" id="A0A0K6GY35"/>
<dbReference type="NCBIfam" id="TIGR03568">
    <property type="entry name" value="NeuC_NnaA"/>
    <property type="match status" value="1"/>
</dbReference>
<keyword evidence="3" id="KW-1185">Reference proteome</keyword>
<accession>A0A0K6GY35</accession>
<dbReference type="InterPro" id="IPR029767">
    <property type="entry name" value="WecB-like"/>
</dbReference>
<dbReference type="PANTHER" id="PTHR43174:SF3">
    <property type="entry name" value="UDP-N-ACETYLGLUCOSAMINE 2-EPIMERASE"/>
    <property type="match status" value="1"/>
</dbReference>
<dbReference type="GO" id="GO:0004553">
    <property type="term" value="F:hydrolase activity, hydrolyzing O-glycosyl compounds"/>
    <property type="evidence" value="ECO:0007669"/>
    <property type="project" value="InterPro"/>
</dbReference>
<gene>
    <name evidence="2" type="ORF">Ga0061064_0631</name>
</gene>
<evidence type="ECO:0000259" key="1">
    <source>
        <dbReference type="Pfam" id="PF02350"/>
    </source>
</evidence>
<sequence>MRKIAVFTGTRAEYGLLYWLLKDIEAAADMQLQLLVSGAHLAPEFGLTVEQIKKDGFTVTEQVDMLLASDSAVATVKSLGLGIMGYGEALARMQPDVLVILGDRYEALGAAQAALLMRIPILHIHGGEITEGAYDDAIRHAISKMSLLHATATESYRQRVIQLGEQPERVVNVGAIGLDHLQRSPFMSVAQLSQSLEFDLTNSDYAVFTYHPVTLADEPGEPTFAAITQALNAYPDLKVIMTYPNADEGGRKLIPLIEQYASKHPERIKVVPSLGQQRYLSAVKHAAVVIGNSSSGIIEVPSFAVPTVNIGARQQGRIAASSVLHCAATGDAITAAIGRALELKQSGQLTGVTNPYGQGNAVEKIMALLRTEHLSTVKTFYDLPGVNS</sequence>
<dbReference type="EMBL" id="CYHB01000001">
    <property type="protein sequence ID" value="CUA83490.1"/>
    <property type="molecule type" value="Genomic_DNA"/>
</dbReference>
<evidence type="ECO:0000313" key="3">
    <source>
        <dbReference type="Proteomes" id="UP000182598"/>
    </source>
</evidence>